<dbReference type="Proteomes" id="UP000828390">
    <property type="component" value="Unassembled WGS sequence"/>
</dbReference>
<evidence type="ECO:0000313" key="1">
    <source>
        <dbReference type="EMBL" id="KAH3776668.1"/>
    </source>
</evidence>
<sequence length="167" mass="18464">MLTVPSLDNIVKSLLLKRFGSKAGTKGQSLHTQPLKSLEKIAYPGQHAARMGIIVNVYIQNALGNLLTLLQDKSPNMDLAIQCVRDIFAMSNKSLDQTARCGSLHHLIRQRAAMADTGLNEFNDIKTHVLELPLTHDGVFGGGLEKKLKERQELNKQLSDLLPEVDK</sequence>
<dbReference type="AlphaFoldDB" id="A0A9D4EC88"/>
<protein>
    <submittedName>
        <fullName evidence="1">Uncharacterized protein</fullName>
    </submittedName>
</protein>
<organism evidence="1 2">
    <name type="scientific">Dreissena polymorpha</name>
    <name type="common">Zebra mussel</name>
    <name type="synonym">Mytilus polymorpha</name>
    <dbReference type="NCBI Taxonomy" id="45954"/>
    <lineage>
        <taxon>Eukaryota</taxon>
        <taxon>Metazoa</taxon>
        <taxon>Spiralia</taxon>
        <taxon>Lophotrochozoa</taxon>
        <taxon>Mollusca</taxon>
        <taxon>Bivalvia</taxon>
        <taxon>Autobranchia</taxon>
        <taxon>Heteroconchia</taxon>
        <taxon>Euheterodonta</taxon>
        <taxon>Imparidentia</taxon>
        <taxon>Neoheterodontei</taxon>
        <taxon>Myida</taxon>
        <taxon>Dreissenoidea</taxon>
        <taxon>Dreissenidae</taxon>
        <taxon>Dreissena</taxon>
    </lineage>
</organism>
<reference evidence="1" key="2">
    <citation type="submission" date="2020-11" db="EMBL/GenBank/DDBJ databases">
        <authorList>
            <person name="McCartney M.A."/>
            <person name="Auch B."/>
            <person name="Kono T."/>
            <person name="Mallez S."/>
            <person name="Becker A."/>
            <person name="Gohl D.M."/>
            <person name="Silverstein K.A.T."/>
            <person name="Koren S."/>
            <person name="Bechman K.B."/>
            <person name="Herman A."/>
            <person name="Abrahante J.E."/>
            <person name="Garbe J."/>
        </authorList>
    </citation>
    <scope>NUCLEOTIDE SEQUENCE</scope>
    <source>
        <strain evidence="1">Duluth1</strain>
        <tissue evidence="1">Whole animal</tissue>
    </source>
</reference>
<gene>
    <name evidence="1" type="ORF">DPMN_178099</name>
</gene>
<evidence type="ECO:0000313" key="2">
    <source>
        <dbReference type="Proteomes" id="UP000828390"/>
    </source>
</evidence>
<dbReference type="EMBL" id="JAIWYP010000009">
    <property type="protein sequence ID" value="KAH3776668.1"/>
    <property type="molecule type" value="Genomic_DNA"/>
</dbReference>
<accession>A0A9D4EC88</accession>
<name>A0A9D4EC88_DREPO</name>
<reference evidence="1" key="1">
    <citation type="journal article" date="2019" name="bioRxiv">
        <title>The Genome of the Zebra Mussel, Dreissena polymorpha: A Resource for Invasive Species Research.</title>
        <authorList>
            <person name="McCartney M.A."/>
            <person name="Auch B."/>
            <person name="Kono T."/>
            <person name="Mallez S."/>
            <person name="Zhang Y."/>
            <person name="Obille A."/>
            <person name="Becker A."/>
            <person name="Abrahante J.E."/>
            <person name="Garbe J."/>
            <person name="Badalamenti J.P."/>
            <person name="Herman A."/>
            <person name="Mangelson H."/>
            <person name="Liachko I."/>
            <person name="Sullivan S."/>
            <person name="Sone E.D."/>
            <person name="Koren S."/>
            <person name="Silverstein K.A.T."/>
            <person name="Beckman K.B."/>
            <person name="Gohl D.M."/>
        </authorList>
    </citation>
    <scope>NUCLEOTIDE SEQUENCE</scope>
    <source>
        <strain evidence="1">Duluth1</strain>
        <tissue evidence="1">Whole animal</tissue>
    </source>
</reference>
<proteinExistence type="predicted"/>
<keyword evidence="2" id="KW-1185">Reference proteome</keyword>
<comment type="caution">
    <text evidence="1">The sequence shown here is derived from an EMBL/GenBank/DDBJ whole genome shotgun (WGS) entry which is preliminary data.</text>
</comment>